<proteinExistence type="predicted"/>
<protein>
    <submittedName>
        <fullName evidence="1">Uncharacterized protein</fullName>
    </submittedName>
</protein>
<accession>M8CCC4</accession>
<dbReference type="EnsemblPlants" id="EMT32049">
    <property type="protein sequence ID" value="EMT32049"/>
    <property type="gene ID" value="F775_07409"/>
</dbReference>
<organism evidence="1">
    <name type="scientific">Aegilops tauschii</name>
    <name type="common">Tausch's goatgrass</name>
    <name type="synonym">Aegilops squarrosa</name>
    <dbReference type="NCBI Taxonomy" id="37682"/>
    <lineage>
        <taxon>Eukaryota</taxon>
        <taxon>Viridiplantae</taxon>
        <taxon>Streptophyta</taxon>
        <taxon>Embryophyta</taxon>
        <taxon>Tracheophyta</taxon>
        <taxon>Spermatophyta</taxon>
        <taxon>Magnoliopsida</taxon>
        <taxon>Liliopsida</taxon>
        <taxon>Poales</taxon>
        <taxon>Poaceae</taxon>
        <taxon>BOP clade</taxon>
        <taxon>Pooideae</taxon>
        <taxon>Triticodae</taxon>
        <taxon>Triticeae</taxon>
        <taxon>Triticinae</taxon>
        <taxon>Aegilops</taxon>
    </lineage>
</organism>
<dbReference type="AlphaFoldDB" id="M8CCC4"/>
<name>M8CCC4_AEGTA</name>
<evidence type="ECO:0000313" key="1">
    <source>
        <dbReference type="EnsemblPlants" id="EMT32049"/>
    </source>
</evidence>
<reference evidence="1" key="1">
    <citation type="submission" date="2015-06" db="UniProtKB">
        <authorList>
            <consortium name="EnsemblPlants"/>
        </authorList>
    </citation>
    <scope>IDENTIFICATION</scope>
</reference>
<sequence>MADSEHRICRKLRKLGIEGVEWINKMVHTDLNHSAWLMLNVMPDERALRIGVDDCDIVHIREAATANITRNRMGGSINIPVCEGAPSHSEIKVVRSILKLYDVTEEITVSELVALLLGESKKGLELDEEGASRTERSFAMLYLSIALGPVEKKCCVNRSSYMMVILYPDLKDVNWGKYVVDEIISGARKLNRDNPLLNITLKEICPRGNNKVVIYIFLIS</sequence>